<dbReference type="GO" id="GO:0019369">
    <property type="term" value="P:arachidonate metabolic process"/>
    <property type="evidence" value="ECO:0007669"/>
    <property type="project" value="TreeGrafter"/>
</dbReference>
<comment type="cofactor">
    <cofactor evidence="1 10">
        <name>heme</name>
        <dbReference type="ChEBI" id="CHEBI:30413"/>
    </cofactor>
</comment>
<keyword evidence="12" id="KW-0812">Transmembrane</keyword>
<name>A0A8C0G2M0_CHEAB</name>
<evidence type="ECO:0000256" key="4">
    <source>
        <dbReference type="ARBA" id="ARBA00022617"/>
    </source>
</evidence>
<dbReference type="PANTHER" id="PTHR24300">
    <property type="entry name" value="CYTOCHROME P450 508A4-RELATED"/>
    <property type="match status" value="1"/>
</dbReference>
<protein>
    <recommendedName>
        <fullName evidence="15">Cytochrome P450</fullName>
    </recommendedName>
</protein>
<dbReference type="GO" id="GO:0005737">
    <property type="term" value="C:cytoplasm"/>
    <property type="evidence" value="ECO:0007669"/>
    <property type="project" value="TreeGrafter"/>
</dbReference>
<proteinExistence type="inferred from homology"/>
<accession>A0A8C0G2M0</accession>
<dbReference type="Proteomes" id="UP000694404">
    <property type="component" value="Unplaced"/>
</dbReference>
<evidence type="ECO:0000313" key="14">
    <source>
        <dbReference type="Proteomes" id="UP000694404"/>
    </source>
</evidence>
<dbReference type="InterPro" id="IPR002401">
    <property type="entry name" value="Cyt_P450_E_grp-I"/>
</dbReference>
<sequence>MELLLWLWSQLRSSGNNLPALGIALTVFALLFDFLKRRKSWSRYPPGPTSLPFIGTMLQIDFHNPHLSFTQLSKKYGNVFSLQNCWRNLIVVNGFKAVKEALVQKSEDFADRPYFPIYEHLGFGENSEGVMVARYGQDWKEQRRFAFSTLRNFGMGKKSLAQRVTEEAGFLCSAICSEKGRPFDPHFLINNAVSNVICSLVYGERFDYDNKKFQRLLHLSEQALNEEAGFLPQLLIVVPWLLRIPGVPQRVFRSQKAVLDFTNELVKEHRTTWNPAEKRDFTDAFLQEIEKAKEHAGSSFNDNNLCMVTFDLFSAGTETTSTTLRWALLYLLLHPDIQCKQEDCAVHTHPCLFPGKVHEEIDKVIGRDRSPQMEDQANMPYTNAVIHETQRYGDIVPVGFPHMTYRDTELQGFFIPKGTTVITNLSSVLKDETVWEKPHQFYPEHFLDADGQFVKREAFLPFSAGRRVCLGEQLARMELFLFFTSLLQHFTFRLPECQARPREVGRFTLILAPHPYQIQAVPR</sequence>
<evidence type="ECO:0000256" key="7">
    <source>
        <dbReference type="ARBA" id="ARBA00023004"/>
    </source>
</evidence>
<keyword evidence="6 11" id="KW-0560">Oxidoreductase</keyword>
<keyword evidence="12" id="KW-1133">Transmembrane helix</keyword>
<evidence type="ECO:0000256" key="3">
    <source>
        <dbReference type="ARBA" id="ARBA00010617"/>
    </source>
</evidence>
<keyword evidence="9 12" id="KW-0472">Membrane</keyword>
<dbReference type="GO" id="GO:0016712">
    <property type="term" value="F:oxidoreductase activity, acting on paired donors, with incorporation or reduction of molecular oxygen, reduced flavin or flavoprotein as one donor, and incorporation of one atom of oxygen"/>
    <property type="evidence" value="ECO:0007669"/>
    <property type="project" value="InterPro"/>
</dbReference>
<dbReference type="GeneTree" id="ENSGT00940000153331"/>
<evidence type="ECO:0000256" key="2">
    <source>
        <dbReference type="ARBA" id="ARBA00004370"/>
    </source>
</evidence>
<dbReference type="GO" id="GO:0005506">
    <property type="term" value="F:iron ion binding"/>
    <property type="evidence" value="ECO:0007669"/>
    <property type="project" value="InterPro"/>
</dbReference>
<dbReference type="GO" id="GO:0020037">
    <property type="term" value="F:heme binding"/>
    <property type="evidence" value="ECO:0007669"/>
    <property type="project" value="InterPro"/>
</dbReference>
<feature type="binding site" description="axial binding residue" evidence="10">
    <location>
        <position position="469"/>
    </location>
    <ligand>
        <name>heme</name>
        <dbReference type="ChEBI" id="CHEBI:30413"/>
    </ligand>
    <ligandPart>
        <name>Fe</name>
        <dbReference type="ChEBI" id="CHEBI:18248"/>
    </ligandPart>
</feature>
<dbReference type="GO" id="GO:0016020">
    <property type="term" value="C:membrane"/>
    <property type="evidence" value="ECO:0007669"/>
    <property type="project" value="UniProtKB-SubCell"/>
</dbReference>
<dbReference type="InterPro" id="IPR017972">
    <property type="entry name" value="Cyt_P450_CS"/>
</dbReference>
<evidence type="ECO:0000313" key="13">
    <source>
        <dbReference type="Ensembl" id="ENSCABP00000000837.1"/>
    </source>
</evidence>
<comment type="similarity">
    <text evidence="3 11">Belongs to the cytochrome P450 family.</text>
</comment>
<dbReference type="InterPro" id="IPR008069">
    <property type="entry name" value="Cyt_P450_E_grp-I_CYP2D-like"/>
</dbReference>
<evidence type="ECO:0000256" key="12">
    <source>
        <dbReference type="SAM" id="Phobius"/>
    </source>
</evidence>
<dbReference type="Pfam" id="PF00067">
    <property type="entry name" value="p450"/>
    <property type="match status" value="1"/>
</dbReference>
<keyword evidence="7 10" id="KW-0408">Iron</keyword>
<dbReference type="PRINTS" id="PR00385">
    <property type="entry name" value="P450"/>
</dbReference>
<comment type="subcellular location">
    <subcellularLocation>
        <location evidence="2">Membrane</location>
    </subcellularLocation>
</comment>
<dbReference type="GO" id="GO:0006805">
    <property type="term" value="P:xenobiotic metabolic process"/>
    <property type="evidence" value="ECO:0007669"/>
    <property type="project" value="TreeGrafter"/>
</dbReference>
<dbReference type="SUPFAM" id="SSF48264">
    <property type="entry name" value="Cytochrome P450"/>
    <property type="match status" value="1"/>
</dbReference>
<evidence type="ECO:0000256" key="5">
    <source>
        <dbReference type="ARBA" id="ARBA00022723"/>
    </source>
</evidence>
<dbReference type="FunFam" id="1.10.630.10:FF:000004">
    <property type="entry name" value="cytochrome P450 2D15 isoform X1"/>
    <property type="match status" value="1"/>
</dbReference>
<dbReference type="Ensembl" id="ENSCABT00000000901.1">
    <property type="protein sequence ID" value="ENSCABP00000000837.1"/>
    <property type="gene ID" value="ENSCABG00000000341.1"/>
</dbReference>
<dbReference type="AlphaFoldDB" id="A0A8C0G2M0"/>
<evidence type="ECO:0008006" key="15">
    <source>
        <dbReference type="Google" id="ProtNLM"/>
    </source>
</evidence>
<evidence type="ECO:0000256" key="11">
    <source>
        <dbReference type="RuleBase" id="RU000461"/>
    </source>
</evidence>
<keyword evidence="5 10" id="KW-0479">Metal-binding</keyword>
<evidence type="ECO:0000256" key="6">
    <source>
        <dbReference type="ARBA" id="ARBA00023002"/>
    </source>
</evidence>
<evidence type="ECO:0000256" key="10">
    <source>
        <dbReference type="PIRSR" id="PIRSR602401-1"/>
    </source>
</evidence>
<dbReference type="InterPro" id="IPR036396">
    <property type="entry name" value="Cyt_P450_sf"/>
</dbReference>
<dbReference type="PRINTS" id="PR00463">
    <property type="entry name" value="EP450I"/>
</dbReference>
<keyword evidence="14" id="KW-1185">Reference proteome</keyword>
<dbReference type="InterPro" id="IPR050182">
    <property type="entry name" value="Cytochrome_P450_fam2"/>
</dbReference>
<keyword evidence="8 11" id="KW-0503">Monooxygenase</keyword>
<feature type="transmembrane region" description="Helical" evidence="12">
    <location>
        <begin position="18"/>
        <end position="35"/>
    </location>
</feature>
<evidence type="ECO:0000256" key="1">
    <source>
        <dbReference type="ARBA" id="ARBA00001971"/>
    </source>
</evidence>
<keyword evidence="4 10" id="KW-0349">Heme</keyword>
<dbReference type="PROSITE" id="PS00086">
    <property type="entry name" value="CYTOCHROME_P450"/>
    <property type="match status" value="1"/>
</dbReference>
<reference evidence="13" key="1">
    <citation type="submission" date="2025-08" db="UniProtKB">
        <authorList>
            <consortium name="Ensembl"/>
        </authorList>
    </citation>
    <scope>IDENTIFICATION</scope>
</reference>
<evidence type="ECO:0000256" key="9">
    <source>
        <dbReference type="ARBA" id="ARBA00023136"/>
    </source>
</evidence>
<dbReference type="Gene3D" id="1.10.630.10">
    <property type="entry name" value="Cytochrome P450"/>
    <property type="match status" value="1"/>
</dbReference>
<dbReference type="PRINTS" id="PR01686">
    <property type="entry name" value="EP450ICYP2D"/>
</dbReference>
<dbReference type="PANTHER" id="PTHR24300:SF1">
    <property type="entry name" value="CYTOCHROME P450 2D6-RELATED"/>
    <property type="match status" value="1"/>
</dbReference>
<reference evidence="13" key="2">
    <citation type="submission" date="2025-09" db="UniProtKB">
        <authorList>
            <consortium name="Ensembl"/>
        </authorList>
    </citation>
    <scope>IDENTIFICATION</scope>
</reference>
<evidence type="ECO:0000256" key="8">
    <source>
        <dbReference type="ARBA" id="ARBA00023033"/>
    </source>
</evidence>
<organism evidence="13 14">
    <name type="scientific">Chelonoidis abingdonii</name>
    <name type="common">Abingdon island giant tortoise</name>
    <name type="synonym">Testudo abingdonii</name>
    <dbReference type="NCBI Taxonomy" id="106734"/>
    <lineage>
        <taxon>Eukaryota</taxon>
        <taxon>Metazoa</taxon>
        <taxon>Chordata</taxon>
        <taxon>Craniata</taxon>
        <taxon>Vertebrata</taxon>
        <taxon>Euteleostomi</taxon>
        <taxon>Archelosauria</taxon>
        <taxon>Testudinata</taxon>
        <taxon>Testudines</taxon>
        <taxon>Cryptodira</taxon>
        <taxon>Durocryptodira</taxon>
        <taxon>Testudinoidea</taxon>
        <taxon>Testudinidae</taxon>
        <taxon>Chelonoidis</taxon>
    </lineage>
</organism>
<dbReference type="InterPro" id="IPR001128">
    <property type="entry name" value="Cyt_P450"/>
</dbReference>